<dbReference type="AlphaFoldDB" id="A0A0P9CZT1"/>
<protein>
    <recommendedName>
        <fullName evidence="3">Methyltransferase type 11 domain-containing protein</fullName>
    </recommendedName>
</protein>
<dbReference type="Gene3D" id="3.40.50.150">
    <property type="entry name" value="Vaccinia Virus protein VP39"/>
    <property type="match status" value="1"/>
</dbReference>
<keyword evidence="2" id="KW-1185">Reference proteome</keyword>
<sequence length="203" mass="22312">MLDLSTLPAGAPLKIIIGAGQQHYPGWLATQREDLDLLDPAGWAASLGARRADALLCEHVWEHLTEEEGRQAARTCFAFLRPGGYLRVAVPDGNFPNAEYQRMAQVGGPGPADHPAADHKIVYEYRRFADLFASAGFAVDLLEYCDEQGRFHYNQWNPADGAIYRSLRSDHRNQNGQWGFVSLILDAHKPLGALSAQGLGNGE</sequence>
<evidence type="ECO:0000313" key="2">
    <source>
        <dbReference type="Proteomes" id="UP000050509"/>
    </source>
</evidence>
<organism evidence="1 2">
    <name type="scientific">Kouleothrix aurantiaca</name>
    <dbReference type="NCBI Taxonomy" id="186479"/>
    <lineage>
        <taxon>Bacteria</taxon>
        <taxon>Bacillati</taxon>
        <taxon>Chloroflexota</taxon>
        <taxon>Chloroflexia</taxon>
        <taxon>Chloroflexales</taxon>
        <taxon>Roseiflexineae</taxon>
        <taxon>Roseiflexaceae</taxon>
        <taxon>Kouleothrix</taxon>
    </lineage>
</organism>
<gene>
    <name evidence="1" type="ORF">SE17_22650</name>
</gene>
<dbReference type="InterPro" id="IPR029063">
    <property type="entry name" value="SAM-dependent_MTases_sf"/>
</dbReference>
<comment type="caution">
    <text evidence="1">The sequence shown here is derived from an EMBL/GenBank/DDBJ whole genome shotgun (WGS) entry which is preliminary data.</text>
</comment>
<proteinExistence type="predicted"/>
<dbReference type="Proteomes" id="UP000050509">
    <property type="component" value="Unassembled WGS sequence"/>
</dbReference>
<dbReference type="SUPFAM" id="SSF53335">
    <property type="entry name" value="S-adenosyl-L-methionine-dependent methyltransferases"/>
    <property type="match status" value="1"/>
</dbReference>
<dbReference type="EMBL" id="LJCR01001028">
    <property type="protein sequence ID" value="KPV51188.1"/>
    <property type="molecule type" value="Genomic_DNA"/>
</dbReference>
<evidence type="ECO:0008006" key="3">
    <source>
        <dbReference type="Google" id="ProtNLM"/>
    </source>
</evidence>
<dbReference type="PATRIC" id="fig|186479.3.peg.168"/>
<evidence type="ECO:0000313" key="1">
    <source>
        <dbReference type="EMBL" id="KPV51188.1"/>
    </source>
</evidence>
<reference evidence="1 2" key="1">
    <citation type="submission" date="2015-09" db="EMBL/GenBank/DDBJ databases">
        <title>Draft genome sequence of Kouleothrix aurantiaca JCM 19913.</title>
        <authorList>
            <person name="Hemp J."/>
        </authorList>
    </citation>
    <scope>NUCLEOTIDE SEQUENCE [LARGE SCALE GENOMIC DNA]</scope>
    <source>
        <strain evidence="1 2">COM-B</strain>
    </source>
</reference>
<accession>A0A0P9CZT1</accession>
<name>A0A0P9CZT1_9CHLR</name>